<dbReference type="SUPFAM" id="SSF49468">
    <property type="entry name" value="VHL"/>
    <property type="match status" value="1"/>
</dbReference>
<comment type="caution">
    <text evidence="4">The sequence shown here is derived from an EMBL/GenBank/DDBJ whole genome shotgun (WGS) entry which is preliminary data.</text>
</comment>
<feature type="region of interest" description="Disordered" evidence="2">
    <location>
        <begin position="95"/>
        <end position="146"/>
    </location>
</feature>
<sequence>MDELKSRSSSSEPCLLRFRNDRAAAVLLWWLDHEGKAVSYGSLPAGTSVDQSTYTGHAWRLCDETTGVPLAEYVGASATVTLRADGSVRVASTEAAALEDAAGPSGKAPEFELDLEDQEGSGEEEQGSDDEKSSGEGVLPQSATAP</sequence>
<dbReference type="OrthoDB" id="413400at2759"/>
<evidence type="ECO:0000256" key="2">
    <source>
        <dbReference type="SAM" id="MobiDB-lite"/>
    </source>
</evidence>
<accession>A0A9D4TQX6</accession>
<dbReference type="InterPro" id="IPR022772">
    <property type="entry name" value="VHL_tumour_suppress_b/a_dom"/>
</dbReference>
<dbReference type="AlphaFoldDB" id="A0A9D4TQX6"/>
<reference evidence="4" key="2">
    <citation type="submission" date="2020-11" db="EMBL/GenBank/DDBJ databases">
        <authorList>
            <person name="Cecchin M."/>
            <person name="Marcolungo L."/>
            <person name="Rossato M."/>
            <person name="Girolomoni L."/>
            <person name="Cosentino E."/>
            <person name="Cuine S."/>
            <person name="Li-Beisson Y."/>
            <person name="Delledonne M."/>
            <person name="Ballottari M."/>
        </authorList>
    </citation>
    <scope>NUCLEOTIDE SEQUENCE</scope>
    <source>
        <strain evidence="4">211/11P</strain>
        <tissue evidence="4">Whole cell</tissue>
    </source>
</reference>
<dbReference type="InterPro" id="IPR037140">
    <property type="entry name" value="VHL_beta_dom_sf"/>
</dbReference>
<dbReference type="InterPro" id="IPR024053">
    <property type="entry name" value="VHL_beta_dom"/>
</dbReference>
<evidence type="ECO:0000313" key="5">
    <source>
        <dbReference type="Proteomes" id="UP001055712"/>
    </source>
</evidence>
<name>A0A9D4TQX6_CHLVU</name>
<evidence type="ECO:0000259" key="3">
    <source>
        <dbReference type="Pfam" id="PF01847"/>
    </source>
</evidence>
<evidence type="ECO:0000313" key="4">
    <source>
        <dbReference type="EMBL" id="KAI3431349.1"/>
    </source>
</evidence>
<dbReference type="Proteomes" id="UP001055712">
    <property type="component" value="Unassembled WGS sequence"/>
</dbReference>
<dbReference type="InterPro" id="IPR036208">
    <property type="entry name" value="VHL_sf"/>
</dbReference>
<keyword evidence="5" id="KW-1185">Reference proteome</keyword>
<organism evidence="4 5">
    <name type="scientific">Chlorella vulgaris</name>
    <name type="common">Green alga</name>
    <dbReference type="NCBI Taxonomy" id="3077"/>
    <lineage>
        <taxon>Eukaryota</taxon>
        <taxon>Viridiplantae</taxon>
        <taxon>Chlorophyta</taxon>
        <taxon>core chlorophytes</taxon>
        <taxon>Trebouxiophyceae</taxon>
        <taxon>Chlorellales</taxon>
        <taxon>Chlorellaceae</taxon>
        <taxon>Chlorella clade</taxon>
        <taxon>Chlorella</taxon>
    </lineage>
</organism>
<proteinExistence type="inferred from homology"/>
<feature type="domain" description="von Hippel-Lindau disease tumour suppressor beta" evidence="3">
    <location>
        <begin position="9"/>
        <end position="70"/>
    </location>
</feature>
<dbReference type="CDD" id="cd05468">
    <property type="entry name" value="pVHL"/>
    <property type="match status" value="1"/>
</dbReference>
<feature type="compositionally biased region" description="Acidic residues" evidence="2">
    <location>
        <begin position="111"/>
        <end position="128"/>
    </location>
</feature>
<dbReference type="Pfam" id="PF01847">
    <property type="entry name" value="VHL"/>
    <property type="match status" value="1"/>
</dbReference>
<gene>
    <name evidence="4" type="ORF">D9Q98_004407</name>
</gene>
<evidence type="ECO:0000256" key="1">
    <source>
        <dbReference type="ARBA" id="ARBA00010057"/>
    </source>
</evidence>
<protein>
    <recommendedName>
        <fullName evidence="3">von Hippel-Lindau disease tumour suppressor beta domain-containing protein</fullName>
    </recommendedName>
</protein>
<comment type="similarity">
    <text evidence="1">Belongs to the VHL family.</text>
</comment>
<reference evidence="4" key="1">
    <citation type="journal article" date="2019" name="Plant J.">
        <title>Chlorella vulgaris genome assembly and annotation reveals the molecular basis for metabolic acclimation to high light conditions.</title>
        <authorList>
            <person name="Cecchin M."/>
            <person name="Marcolungo L."/>
            <person name="Rossato M."/>
            <person name="Girolomoni L."/>
            <person name="Cosentino E."/>
            <person name="Cuine S."/>
            <person name="Li-Beisson Y."/>
            <person name="Delledonne M."/>
            <person name="Ballottari M."/>
        </authorList>
    </citation>
    <scope>NUCLEOTIDE SEQUENCE</scope>
    <source>
        <strain evidence="4">211/11P</strain>
    </source>
</reference>
<dbReference type="EMBL" id="SIDB01000006">
    <property type="protein sequence ID" value="KAI3431349.1"/>
    <property type="molecule type" value="Genomic_DNA"/>
</dbReference>
<dbReference type="Gene3D" id="2.60.40.780">
    <property type="entry name" value="von Hippel-Lindau disease tumour suppressor, beta domain"/>
    <property type="match status" value="1"/>
</dbReference>